<dbReference type="PANTHER" id="PTHR10033">
    <property type="entry name" value="CALSEQUESTRIN"/>
    <property type="match status" value="1"/>
</dbReference>
<keyword evidence="13" id="KW-1185">Reference proteome</keyword>
<organism evidence="12 13">
    <name type="scientific">Lates calcarifer</name>
    <name type="common">Barramundi</name>
    <name type="synonym">Holocentrus calcarifer</name>
    <dbReference type="NCBI Taxonomy" id="8187"/>
    <lineage>
        <taxon>Eukaryota</taxon>
        <taxon>Metazoa</taxon>
        <taxon>Chordata</taxon>
        <taxon>Craniata</taxon>
        <taxon>Vertebrata</taxon>
        <taxon>Euteleostomi</taxon>
        <taxon>Actinopterygii</taxon>
        <taxon>Neopterygii</taxon>
        <taxon>Teleostei</taxon>
        <taxon>Neoteleostei</taxon>
        <taxon>Acanthomorphata</taxon>
        <taxon>Carangaria</taxon>
        <taxon>Carangaria incertae sedis</taxon>
        <taxon>Centropomidae</taxon>
        <taxon>Lates</taxon>
    </lineage>
</organism>
<evidence type="ECO:0000256" key="7">
    <source>
        <dbReference type="ARBA" id="ARBA00023180"/>
    </source>
</evidence>
<dbReference type="InterPro" id="IPR041860">
    <property type="entry name" value="Calsequestrin_C"/>
</dbReference>
<evidence type="ECO:0000256" key="2">
    <source>
        <dbReference type="ARBA" id="ARBA00010987"/>
    </source>
</evidence>
<comment type="subcellular location">
    <subcellularLocation>
        <location evidence="1">Sarcoplasmic reticulum lumen</location>
    </subcellularLocation>
</comment>
<dbReference type="PRINTS" id="PR00312">
    <property type="entry name" value="CALSEQUESTRN"/>
</dbReference>
<dbReference type="Gene3D" id="3.40.30.10">
    <property type="entry name" value="Glutaredoxin"/>
    <property type="match status" value="3"/>
</dbReference>
<dbReference type="FunFam" id="3.40.30.10:FF:000031">
    <property type="entry name" value="Calsequestrin"/>
    <property type="match status" value="1"/>
</dbReference>
<evidence type="ECO:0000256" key="3">
    <source>
        <dbReference type="ARBA" id="ARBA00022729"/>
    </source>
</evidence>
<dbReference type="InterPro" id="IPR018233">
    <property type="entry name" value="Calsequestrin_CS"/>
</dbReference>
<dbReference type="Pfam" id="PF01216">
    <property type="entry name" value="Calsequestrin"/>
    <property type="match status" value="1"/>
</dbReference>
<keyword evidence="4 9" id="KW-0106">Calcium</keyword>
<keyword evidence="5" id="KW-0703">Sarcoplasmic reticulum</keyword>
<evidence type="ECO:0000313" key="13">
    <source>
        <dbReference type="Proteomes" id="UP000314980"/>
    </source>
</evidence>
<accession>A0A4W6BUP6</accession>
<feature type="region of interest" description="Disordered" evidence="10">
    <location>
        <begin position="371"/>
        <end position="415"/>
    </location>
</feature>
<dbReference type="InterPro" id="IPR001393">
    <property type="entry name" value="Calsequestrin"/>
</dbReference>
<comment type="function">
    <text evidence="8">Calsequestrin is a high-capacity, moderate affinity, calcium-binding protein and thus acts as an internal calcium store in muscle. Calcium ions are bound by clusters of acidic residues at the protein surface, especially at the interface between subunits. Can bind around 60 Ca(2+) ions. Regulates the release of lumenal Ca(2+) via the calcium release channel RYR2; this plays an important role in triggering muscle contraction. Plays a role in excitation-contraction coupling in the heart and in regulating the rate of heart beats.</text>
</comment>
<dbReference type="Ensembl" id="ENSLCAT00010004824.1">
    <property type="protein sequence ID" value="ENSLCAP00010004701.1"/>
    <property type="gene ID" value="ENSLCAG00010002394.1"/>
</dbReference>
<dbReference type="GO" id="GO:0010881">
    <property type="term" value="P:regulation of cardiac muscle contraction by regulation of the release of sequestered calcium ion"/>
    <property type="evidence" value="ECO:0007669"/>
    <property type="project" value="TreeGrafter"/>
</dbReference>
<evidence type="ECO:0000256" key="5">
    <source>
        <dbReference type="ARBA" id="ARBA00022951"/>
    </source>
</evidence>
<keyword evidence="3 11" id="KW-0732">Signal</keyword>
<feature type="chain" id="PRO_5021210458" description="Calsequestrin" evidence="11">
    <location>
        <begin position="23"/>
        <end position="415"/>
    </location>
</feature>
<evidence type="ECO:0000256" key="11">
    <source>
        <dbReference type="SAM" id="SignalP"/>
    </source>
</evidence>
<dbReference type="PANTHER" id="PTHR10033:SF15">
    <property type="entry name" value="CALSEQUESTRIN-2"/>
    <property type="match status" value="1"/>
</dbReference>
<dbReference type="GeneTree" id="ENSGT00390000019377"/>
<evidence type="ECO:0000313" key="12">
    <source>
        <dbReference type="Ensembl" id="ENSLCAP00010004701.1"/>
    </source>
</evidence>
<dbReference type="InterPro" id="IPR041858">
    <property type="entry name" value="Calsequestrin_middle_dom"/>
</dbReference>
<dbReference type="CDD" id="cd03065">
    <property type="entry name" value="PDI_b_Calsequestrin_N"/>
    <property type="match status" value="1"/>
</dbReference>
<dbReference type="FunFam" id="3.40.30.10:FF:000033">
    <property type="entry name" value="Calsequestrin"/>
    <property type="match status" value="1"/>
</dbReference>
<evidence type="ECO:0000256" key="6">
    <source>
        <dbReference type="ARBA" id="ARBA00023179"/>
    </source>
</evidence>
<dbReference type="FunFam" id="3.40.30.10:FF:000047">
    <property type="entry name" value="Calsequestrin"/>
    <property type="match status" value="1"/>
</dbReference>
<evidence type="ECO:0000256" key="8">
    <source>
        <dbReference type="ARBA" id="ARBA00046160"/>
    </source>
</evidence>
<dbReference type="CDD" id="cd03074">
    <property type="entry name" value="PDI_b'_Calsequestrin_C"/>
    <property type="match status" value="1"/>
</dbReference>
<reference evidence="12" key="2">
    <citation type="submission" date="2025-08" db="UniProtKB">
        <authorList>
            <consortium name="Ensembl"/>
        </authorList>
    </citation>
    <scope>IDENTIFICATION</scope>
</reference>
<evidence type="ECO:0000256" key="10">
    <source>
        <dbReference type="SAM" id="MobiDB-lite"/>
    </source>
</evidence>
<sequence length="415" mass="48249">MQQIWLSLLSGLCLRLVFYCSAEEGLEFPNFDGKDRVLDINERNYKKALKRYDLLCLFYHEPVPANKGLQKRFQMTELVLELTAQVLENKDIGFGMVDSQKDVKVARKLGLEEVGSLYVFKDDRVIEFDGELSADTLVEFLLDVLEDPVEMINNAMELRAFERMEEDIRLIGYFKGEDSYYKAFQEASERFQPYIKFFATFDKSVAKHLSLKMNEVNFYEPFMEEPAILPGRPLTEMDIVEFVNQHRRATLRKLRAENMFETWEDDMDGIHIVAFAEEEDPDGYEFLEILKDVARDNTNNPELSIVWIDPDDFPLLTTYWEKTFKLDLFRPQIGVVNVTDVSKSLTAPNVWLDMSNDEDLPTAEELEDWIEDVLSGRVNTEDDDESADDQENSDSYNTEDSDESHDDDDDDDSDD</sequence>
<dbReference type="InterPro" id="IPR041859">
    <property type="entry name" value="Calsequestrin_N"/>
</dbReference>
<comment type="similarity">
    <text evidence="2 9">Belongs to the calsequestrin family.</text>
</comment>
<dbReference type="SUPFAM" id="SSF52833">
    <property type="entry name" value="Thioredoxin-like"/>
    <property type="match status" value="3"/>
</dbReference>
<feature type="compositionally biased region" description="Acidic residues" evidence="10">
    <location>
        <begin position="381"/>
        <end position="415"/>
    </location>
</feature>
<dbReference type="InParanoid" id="A0A4W6BUP6"/>
<dbReference type="AlphaFoldDB" id="A0A4W6BUP6"/>
<evidence type="ECO:0000256" key="1">
    <source>
        <dbReference type="ARBA" id="ARBA00004564"/>
    </source>
</evidence>
<keyword evidence="6" id="KW-0514">Muscle protein</keyword>
<dbReference type="PROSITE" id="PS00864">
    <property type="entry name" value="CALSEQUESTRIN_2"/>
    <property type="match status" value="1"/>
</dbReference>
<name>A0A4W6BUP6_LATCA</name>
<keyword evidence="7" id="KW-0325">Glycoprotein</keyword>
<evidence type="ECO:0000256" key="9">
    <source>
        <dbReference type="RuleBase" id="RU000648"/>
    </source>
</evidence>
<proteinExistence type="inferred from homology"/>
<feature type="signal peptide" evidence="11">
    <location>
        <begin position="1"/>
        <end position="22"/>
    </location>
</feature>
<evidence type="ECO:0000256" key="4">
    <source>
        <dbReference type="ARBA" id="ARBA00022837"/>
    </source>
</evidence>
<dbReference type="InterPro" id="IPR036249">
    <property type="entry name" value="Thioredoxin-like_sf"/>
</dbReference>
<dbReference type="GO" id="GO:0033018">
    <property type="term" value="C:sarcoplasmic reticulum lumen"/>
    <property type="evidence" value="ECO:0007669"/>
    <property type="project" value="UniProtKB-SubCell"/>
</dbReference>
<dbReference type="Proteomes" id="UP000314980">
    <property type="component" value="Unassembled WGS sequence"/>
</dbReference>
<reference evidence="12" key="3">
    <citation type="submission" date="2025-09" db="UniProtKB">
        <authorList>
            <consortium name="Ensembl"/>
        </authorList>
    </citation>
    <scope>IDENTIFICATION</scope>
</reference>
<reference evidence="13" key="1">
    <citation type="submission" date="2015-09" db="EMBL/GenBank/DDBJ databases">
        <authorList>
            <person name="Sai Rama Sridatta P."/>
        </authorList>
    </citation>
    <scope>NUCLEOTIDE SEQUENCE [LARGE SCALE GENOMIC DNA]</scope>
</reference>
<dbReference type="STRING" id="8187.ENSLCAP00010004701"/>
<protein>
    <recommendedName>
        <fullName evidence="9">Calsequestrin</fullName>
    </recommendedName>
</protein>
<dbReference type="CDD" id="cd03066">
    <property type="entry name" value="PDI_b_Calsequestrin_middle"/>
    <property type="match status" value="1"/>
</dbReference>
<dbReference type="GO" id="GO:0030018">
    <property type="term" value="C:Z disc"/>
    <property type="evidence" value="ECO:0007669"/>
    <property type="project" value="TreeGrafter"/>
</dbReference>
<dbReference type="GO" id="GO:0005509">
    <property type="term" value="F:calcium ion binding"/>
    <property type="evidence" value="ECO:0007669"/>
    <property type="project" value="InterPro"/>
</dbReference>